<organism evidence="1 2">
    <name type="scientific">Paramuricea clavata</name>
    <name type="common">Red gorgonian</name>
    <name type="synonym">Violescent sea-whip</name>
    <dbReference type="NCBI Taxonomy" id="317549"/>
    <lineage>
        <taxon>Eukaryota</taxon>
        <taxon>Metazoa</taxon>
        <taxon>Cnidaria</taxon>
        <taxon>Anthozoa</taxon>
        <taxon>Octocorallia</taxon>
        <taxon>Malacalcyonacea</taxon>
        <taxon>Plexauridae</taxon>
        <taxon>Paramuricea</taxon>
    </lineage>
</organism>
<comment type="caution">
    <text evidence="1">The sequence shown here is derived from an EMBL/GenBank/DDBJ whole genome shotgun (WGS) entry which is preliminary data.</text>
</comment>
<sequence>MASLTFYAVLVIFLNVKVTLQKVAFHSGAKNVKIANFFRIRGYRLAVSPFGSLALPDELKCLTTCVKSDECYCVNTKKHQNETVMCELLNHNMYHYPEKLTKSEGSSHWYTK</sequence>
<proteinExistence type="predicted"/>
<keyword evidence="2" id="KW-1185">Reference proteome</keyword>
<reference evidence="1" key="1">
    <citation type="submission" date="2020-04" db="EMBL/GenBank/DDBJ databases">
        <authorList>
            <person name="Alioto T."/>
            <person name="Alioto T."/>
            <person name="Gomez Garrido J."/>
        </authorList>
    </citation>
    <scope>NUCLEOTIDE SEQUENCE</scope>
    <source>
        <strain evidence="1">A484AB</strain>
    </source>
</reference>
<dbReference type="EMBL" id="CACRXK020010507">
    <property type="protein sequence ID" value="CAB4019522.1"/>
    <property type="molecule type" value="Genomic_DNA"/>
</dbReference>
<name>A0A6S7JSS2_PARCT</name>
<feature type="non-terminal residue" evidence="1">
    <location>
        <position position="112"/>
    </location>
</feature>
<dbReference type="Proteomes" id="UP001152795">
    <property type="component" value="Unassembled WGS sequence"/>
</dbReference>
<gene>
    <name evidence="1" type="ORF">PACLA_8A061702</name>
</gene>
<protein>
    <submittedName>
        <fullName evidence="1">Uncharacterized protein</fullName>
    </submittedName>
</protein>
<evidence type="ECO:0000313" key="1">
    <source>
        <dbReference type="EMBL" id="CAB4019522.1"/>
    </source>
</evidence>
<accession>A0A6S7JSS2</accession>
<dbReference type="AlphaFoldDB" id="A0A6S7JSS2"/>
<evidence type="ECO:0000313" key="2">
    <source>
        <dbReference type="Proteomes" id="UP001152795"/>
    </source>
</evidence>